<dbReference type="Proteomes" id="UP000029553">
    <property type="component" value="Unassembled WGS sequence"/>
</dbReference>
<name>A0A096HGL9_COMTE</name>
<sequence>MNRFELHMAVSLLNAAYADCIDSDRLEAWPDFFTSDCFYSITTQENLARGWEAGLIFADSQGMLKDRVSGLREANIYERHNYRHIVSMPAAIDADGEDTVRARTPFAVYRVMRNGSSEVFVTGCYQDELRVQDDGELKIARRVVVCDSSVFDILLAIPL</sequence>
<dbReference type="Gene3D" id="3.10.450.50">
    <property type="match status" value="1"/>
</dbReference>
<dbReference type="GO" id="GO:0051213">
    <property type="term" value="F:dioxygenase activity"/>
    <property type="evidence" value="ECO:0007669"/>
    <property type="project" value="UniProtKB-KW"/>
</dbReference>
<dbReference type="InterPro" id="IPR032710">
    <property type="entry name" value="NTF2-like_dom_sf"/>
</dbReference>
<evidence type="ECO:0000256" key="1">
    <source>
        <dbReference type="ARBA" id="ARBA00009570"/>
    </source>
</evidence>
<dbReference type="AlphaFoldDB" id="A0A096HGL9"/>
<organism evidence="3 4">
    <name type="scientific">Comamonas testosteroni</name>
    <name type="common">Pseudomonas testosteroni</name>
    <dbReference type="NCBI Taxonomy" id="285"/>
    <lineage>
        <taxon>Bacteria</taxon>
        <taxon>Pseudomonadati</taxon>
        <taxon>Pseudomonadota</taxon>
        <taxon>Betaproteobacteria</taxon>
        <taxon>Burkholderiales</taxon>
        <taxon>Comamonadaceae</taxon>
        <taxon>Comamonas</taxon>
    </lineage>
</organism>
<evidence type="ECO:0000313" key="3">
    <source>
        <dbReference type="EMBL" id="KGH28012.1"/>
    </source>
</evidence>
<dbReference type="SUPFAM" id="SSF54427">
    <property type="entry name" value="NTF2-like"/>
    <property type="match status" value="1"/>
</dbReference>
<evidence type="ECO:0000256" key="2">
    <source>
        <dbReference type="ARBA" id="ARBA00023002"/>
    </source>
</evidence>
<accession>A0A096HGL9</accession>
<dbReference type="InterPro" id="IPR000391">
    <property type="entry name" value="Rng_hydr_dOase-bsu"/>
</dbReference>
<protein>
    <submittedName>
        <fullName evidence="3">Terephthalate 1,2-dioxygenase</fullName>
    </submittedName>
</protein>
<dbReference type="RefSeq" id="WP_034371387.1">
    <property type="nucleotide sequence ID" value="NZ_AWOR01000053.1"/>
</dbReference>
<dbReference type="EMBL" id="AWOR01000053">
    <property type="protein sequence ID" value="KGH28012.1"/>
    <property type="molecule type" value="Genomic_DNA"/>
</dbReference>
<dbReference type="Pfam" id="PF00866">
    <property type="entry name" value="Ring_hydroxyl_B"/>
    <property type="match status" value="1"/>
</dbReference>
<proteinExistence type="inferred from homology"/>
<reference evidence="3 4" key="1">
    <citation type="submission" date="2013-09" db="EMBL/GenBank/DDBJ databases">
        <title>High correlation between genotypes and phenotypes of environmental bacteria Comamonas testosteroni strains.</title>
        <authorList>
            <person name="Liu L."/>
            <person name="Zhu W."/>
            <person name="Xia X."/>
            <person name="Xu B."/>
            <person name="Luo M."/>
            <person name="Wang G."/>
        </authorList>
    </citation>
    <scope>NUCLEOTIDE SEQUENCE [LARGE SCALE GENOMIC DNA]</scope>
    <source>
        <strain evidence="3 4">JL40</strain>
    </source>
</reference>
<comment type="similarity">
    <text evidence="1">Belongs to the bacterial ring-hydroxylating dioxygenase beta subunit family.</text>
</comment>
<gene>
    <name evidence="3" type="ORF">P353_16595</name>
</gene>
<keyword evidence="2" id="KW-0560">Oxidoreductase</keyword>
<evidence type="ECO:0000313" key="4">
    <source>
        <dbReference type="Proteomes" id="UP000029553"/>
    </source>
</evidence>
<dbReference type="CDD" id="cd00667">
    <property type="entry name" value="ring_hydroxylating_dioxygenases_beta"/>
    <property type="match status" value="1"/>
</dbReference>
<comment type="caution">
    <text evidence="3">The sequence shown here is derived from an EMBL/GenBank/DDBJ whole genome shotgun (WGS) entry which is preliminary data.</text>
</comment>
<keyword evidence="3" id="KW-0223">Dioxygenase</keyword>